<comment type="caution">
    <text evidence="7">The sequence shown here is derived from an EMBL/GenBank/DDBJ whole genome shotgun (WGS) entry which is preliminary data.</text>
</comment>
<dbReference type="PROSITE" id="PS50901">
    <property type="entry name" value="FTSK"/>
    <property type="match status" value="1"/>
</dbReference>
<feature type="region of interest" description="Disordered" evidence="5">
    <location>
        <begin position="621"/>
        <end position="651"/>
    </location>
</feature>
<feature type="coiled-coil region" evidence="4">
    <location>
        <begin position="96"/>
        <end position="123"/>
    </location>
</feature>
<dbReference type="Gene3D" id="3.40.50.300">
    <property type="entry name" value="P-loop containing nucleotide triphosphate hydrolases"/>
    <property type="match status" value="1"/>
</dbReference>
<keyword evidence="1 3" id="KW-0547">Nucleotide-binding</keyword>
<evidence type="ECO:0000313" key="7">
    <source>
        <dbReference type="EMBL" id="RNL83574.1"/>
    </source>
</evidence>
<dbReference type="AlphaFoldDB" id="A0A3N0E6V3"/>
<evidence type="ECO:0000256" key="3">
    <source>
        <dbReference type="PROSITE-ProRule" id="PRU00289"/>
    </source>
</evidence>
<dbReference type="InterPro" id="IPR050206">
    <property type="entry name" value="FtsK/SpoIIIE/SftA"/>
</dbReference>
<feature type="region of interest" description="Disordered" evidence="5">
    <location>
        <begin position="1"/>
        <end position="28"/>
    </location>
</feature>
<accession>A0A3N0E6V3</accession>
<dbReference type="EMBL" id="RJMB01000015">
    <property type="protein sequence ID" value="RNL83574.1"/>
    <property type="molecule type" value="Genomic_DNA"/>
</dbReference>
<gene>
    <name evidence="7" type="ORF">EFW17_15060</name>
</gene>
<feature type="domain" description="FtsK" evidence="6">
    <location>
        <begin position="318"/>
        <end position="503"/>
    </location>
</feature>
<dbReference type="SUPFAM" id="SSF52540">
    <property type="entry name" value="P-loop containing nucleoside triphosphate hydrolases"/>
    <property type="match status" value="1"/>
</dbReference>
<dbReference type="InterPro" id="IPR002543">
    <property type="entry name" value="FtsK_dom"/>
</dbReference>
<dbReference type="PANTHER" id="PTHR22683">
    <property type="entry name" value="SPORULATION PROTEIN RELATED"/>
    <property type="match status" value="1"/>
</dbReference>
<feature type="binding site" evidence="3">
    <location>
        <begin position="343"/>
        <end position="350"/>
    </location>
    <ligand>
        <name>ATP</name>
        <dbReference type="ChEBI" id="CHEBI:30616"/>
    </ligand>
</feature>
<dbReference type="Proteomes" id="UP000269198">
    <property type="component" value="Unassembled WGS sequence"/>
</dbReference>
<dbReference type="GO" id="GO:0005524">
    <property type="term" value="F:ATP binding"/>
    <property type="evidence" value="ECO:0007669"/>
    <property type="project" value="UniProtKB-UniRule"/>
</dbReference>
<organism evidence="7 8">
    <name type="scientific">Halostreptopolyspora alba</name>
    <dbReference type="NCBI Taxonomy" id="2487137"/>
    <lineage>
        <taxon>Bacteria</taxon>
        <taxon>Bacillati</taxon>
        <taxon>Actinomycetota</taxon>
        <taxon>Actinomycetes</taxon>
        <taxon>Streptosporangiales</taxon>
        <taxon>Nocardiopsidaceae</taxon>
        <taxon>Halostreptopolyspora</taxon>
    </lineage>
</organism>
<sequence length="651" mass="70819">MSTTTDRPPIRPDRIYRPDHESAPAPSLARARMENVADRIRAQMVTASHYARLGWIQYWEVSLAYVMDPQVRTETHDAVEAALDAKRVAAAKRKRRAVTAEEKRAAEREVQRLEHRVASELEVDARTLAARASRLARRLALPAGIALVPPWLAVSAGVWPALLAWPAAWLWLALQGRARTMATEGSQDTAGNAAGTAAMAPTGLATSEGEDRWIGATDVETRILRRLDAWGEQAGAYSLSEITPTAPTLDASGIRVVLTLAGEWTPSKLRSKQAVLRSMLQIPTEMRVEIAPGASGHEAVVRIRTRDREVDVSWTPARHGIGIDADSGETVEMSPYQRLLVAGESGSGKSVALRPLLARVAADPHGAVVYLDAKRVEAALWRGKARLARTPEEIREVAAEVRAEMDDRLALMEARQQASWDPTPKRPRMVVVIDEGTEVIAAASEALASLRSIAMMGRAAEIHMWWCTQKPVMSGHGKGIDPQIAAQMGVQICLRVASAAEARTVLGEQATAQGWDAHELPAPGAALIRGIGRGPHPVFTWHATDDDIKTLPEVPAWHRPTDTSQEENTTDTADTGPEPREVLDVALRLCGDAQGIRADQIAAHVDLDVLDIQETLKALGVPGGRFYGPDGSRQRGFRREDLEAAEESEDE</sequence>
<keyword evidence="4" id="KW-0175">Coiled coil</keyword>
<keyword evidence="2 3" id="KW-0067">ATP-binding</keyword>
<evidence type="ECO:0000256" key="2">
    <source>
        <dbReference type="ARBA" id="ARBA00022840"/>
    </source>
</evidence>
<evidence type="ECO:0000259" key="6">
    <source>
        <dbReference type="PROSITE" id="PS50901"/>
    </source>
</evidence>
<name>A0A3N0E6V3_9ACTN</name>
<dbReference type="OrthoDB" id="3648675at2"/>
<evidence type="ECO:0000256" key="5">
    <source>
        <dbReference type="SAM" id="MobiDB-lite"/>
    </source>
</evidence>
<dbReference type="InterPro" id="IPR027417">
    <property type="entry name" value="P-loop_NTPase"/>
</dbReference>
<feature type="region of interest" description="Disordered" evidence="5">
    <location>
        <begin position="554"/>
        <end position="578"/>
    </location>
</feature>
<evidence type="ECO:0000256" key="4">
    <source>
        <dbReference type="SAM" id="Coils"/>
    </source>
</evidence>
<reference evidence="7 8" key="1">
    <citation type="submission" date="2018-11" db="EMBL/GenBank/DDBJ databases">
        <title>The genome draft of YIM 96095.</title>
        <authorList>
            <person name="Tang S.-K."/>
            <person name="Chunyu W.-X."/>
            <person name="Feng Y.-Z."/>
        </authorList>
    </citation>
    <scope>NUCLEOTIDE SEQUENCE [LARGE SCALE GENOMIC DNA]</scope>
    <source>
        <strain evidence="7 8">YIM 96095</strain>
    </source>
</reference>
<dbReference type="PANTHER" id="PTHR22683:SF41">
    <property type="entry name" value="DNA TRANSLOCASE FTSK"/>
    <property type="match status" value="1"/>
</dbReference>
<dbReference type="Pfam" id="PF01580">
    <property type="entry name" value="FtsK_SpoIIIE"/>
    <property type="match status" value="1"/>
</dbReference>
<proteinExistence type="predicted"/>
<protein>
    <recommendedName>
        <fullName evidence="6">FtsK domain-containing protein</fullName>
    </recommendedName>
</protein>
<dbReference type="GO" id="GO:0003677">
    <property type="term" value="F:DNA binding"/>
    <property type="evidence" value="ECO:0007669"/>
    <property type="project" value="InterPro"/>
</dbReference>
<feature type="compositionally biased region" description="Basic and acidic residues" evidence="5">
    <location>
        <begin position="8"/>
        <end position="22"/>
    </location>
</feature>
<keyword evidence="8" id="KW-1185">Reference proteome</keyword>
<evidence type="ECO:0000256" key="1">
    <source>
        <dbReference type="ARBA" id="ARBA00022741"/>
    </source>
</evidence>
<evidence type="ECO:0000313" key="8">
    <source>
        <dbReference type="Proteomes" id="UP000269198"/>
    </source>
</evidence>